<sequence>MATRPPRPLRRMPRREWASCHCPGPAWPRAARGSACAPRGQRCDRRWRQRRGLRGLPSWNYHQKNVWNG</sequence>
<evidence type="ECO:0000313" key="3">
    <source>
        <dbReference type="Proteomes" id="UP001152797"/>
    </source>
</evidence>
<protein>
    <submittedName>
        <fullName evidence="1">Uncharacterized protein</fullName>
    </submittedName>
</protein>
<dbReference type="Proteomes" id="UP001152797">
    <property type="component" value="Unassembled WGS sequence"/>
</dbReference>
<evidence type="ECO:0000313" key="2">
    <source>
        <dbReference type="EMBL" id="CAL4803167.1"/>
    </source>
</evidence>
<organism evidence="1">
    <name type="scientific">Cladocopium goreaui</name>
    <dbReference type="NCBI Taxonomy" id="2562237"/>
    <lineage>
        <taxon>Eukaryota</taxon>
        <taxon>Sar</taxon>
        <taxon>Alveolata</taxon>
        <taxon>Dinophyceae</taxon>
        <taxon>Suessiales</taxon>
        <taxon>Symbiodiniaceae</taxon>
        <taxon>Cladocopium</taxon>
    </lineage>
</organism>
<proteinExistence type="predicted"/>
<evidence type="ECO:0000313" key="1">
    <source>
        <dbReference type="EMBL" id="CAI4015855.1"/>
    </source>
</evidence>
<dbReference type="AlphaFoldDB" id="A0A9P1DUD4"/>
<dbReference type="EMBL" id="CAMXCT010006555">
    <property type="protein sequence ID" value="CAI4015855.1"/>
    <property type="molecule type" value="Genomic_DNA"/>
</dbReference>
<accession>A0A9P1DUD4</accession>
<gene>
    <name evidence="1" type="ORF">C1SCF055_LOCUS40658</name>
</gene>
<dbReference type="EMBL" id="CAMXCT030006555">
    <property type="protein sequence ID" value="CAL4803167.1"/>
    <property type="molecule type" value="Genomic_DNA"/>
</dbReference>
<reference evidence="1" key="1">
    <citation type="submission" date="2022-10" db="EMBL/GenBank/DDBJ databases">
        <authorList>
            <person name="Chen Y."/>
            <person name="Dougan E. K."/>
            <person name="Chan C."/>
            <person name="Rhodes N."/>
            <person name="Thang M."/>
        </authorList>
    </citation>
    <scope>NUCLEOTIDE SEQUENCE</scope>
</reference>
<reference evidence="2 3" key="2">
    <citation type="submission" date="2024-05" db="EMBL/GenBank/DDBJ databases">
        <authorList>
            <person name="Chen Y."/>
            <person name="Shah S."/>
            <person name="Dougan E. K."/>
            <person name="Thang M."/>
            <person name="Chan C."/>
        </authorList>
    </citation>
    <scope>NUCLEOTIDE SEQUENCE [LARGE SCALE GENOMIC DNA]</scope>
</reference>
<name>A0A9P1DUD4_9DINO</name>
<comment type="caution">
    <text evidence="1">The sequence shown here is derived from an EMBL/GenBank/DDBJ whole genome shotgun (WGS) entry which is preliminary data.</text>
</comment>
<keyword evidence="3" id="KW-1185">Reference proteome</keyword>
<dbReference type="EMBL" id="CAMXCT020006555">
    <property type="protein sequence ID" value="CAL1169230.1"/>
    <property type="molecule type" value="Genomic_DNA"/>
</dbReference>